<name>A0ACC0BR87_CATRO</name>
<keyword evidence="2" id="KW-1185">Reference proteome</keyword>
<protein>
    <submittedName>
        <fullName evidence="1">Uncharacterized protein</fullName>
    </submittedName>
</protein>
<reference evidence="2" key="1">
    <citation type="journal article" date="2023" name="Nat. Plants">
        <title>Single-cell RNA sequencing provides a high-resolution roadmap for understanding the multicellular compartmentation of specialized metabolism.</title>
        <authorList>
            <person name="Sun S."/>
            <person name="Shen X."/>
            <person name="Li Y."/>
            <person name="Li Y."/>
            <person name="Wang S."/>
            <person name="Li R."/>
            <person name="Zhang H."/>
            <person name="Shen G."/>
            <person name="Guo B."/>
            <person name="Wei J."/>
            <person name="Xu J."/>
            <person name="St-Pierre B."/>
            <person name="Chen S."/>
            <person name="Sun C."/>
        </authorList>
    </citation>
    <scope>NUCLEOTIDE SEQUENCE [LARGE SCALE GENOMIC DNA]</scope>
</reference>
<organism evidence="1 2">
    <name type="scientific">Catharanthus roseus</name>
    <name type="common">Madagascar periwinkle</name>
    <name type="synonym">Vinca rosea</name>
    <dbReference type="NCBI Taxonomy" id="4058"/>
    <lineage>
        <taxon>Eukaryota</taxon>
        <taxon>Viridiplantae</taxon>
        <taxon>Streptophyta</taxon>
        <taxon>Embryophyta</taxon>
        <taxon>Tracheophyta</taxon>
        <taxon>Spermatophyta</taxon>
        <taxon>Magnoliopsida</taxon>
        <taxon>eudicotyledons</taxon>
        <taxon>Gunneridae</taxon>
        <taxon>Pentapetalae</taxon>
        <taxon>asterids</taxon>
        <taxon>lamiids</taxon>
        <taxon>Gentianales</taxon>
        <taxon>Apocynaceae</taxon>
        <taxon>Rauvolfioideae</taxon>
        <taxon>Vinceae</taxon>
        <taxon>Catharanthinae</taxon>
        <taxon>Catharanthus</taxon>
    </lineage>
</organism>
<comment type="caution">
    <text evidence="1">The sequence shown here is derived from an EMBL/GenBank/DDBJ whole genome shotgun (WGS) entry which is preliminary data.</text>
</comment>
<evidence type="ECO:0000313" key="1">
    <source>
        <dbReference type="EMBL" id="KAI5675187.1"/>
    </source>
</evidence>
<evidence type="ECO:0000313" key="2">
    <source>
        <dbReference type="Proteomes" id="UP001060085"/>
    </source>
</evidence>
<sequence length="351" mass="38179">MLYGGKAALWRAKRDLKLRRLAGIGYEIPELGSDDLVMRSGLCPWGPIVALHVLLNSSIEAALMCLDSLRFPSCARNPHVGSNISVVKINLGWLEAQWHTTLIDGYTRMALLWAGSSGTALSSSYSLKEIVPERDPIAVIDLLDSESAEGLVAQEIGLGASIEEDPSEPKSDSEMIPEPAREAPMDVEGIGTFIAGGFPIAASSTPVLPAEFHDICGYFLWREQRVEAASQQIAELREEISRTDALFHTAYLPGAIILQNIPCCCTLDGTSENVYSFSLILLAGLQCDSLPPEIQTYPWFRKKKTSGAHSPDHENKTMPENSSHRPSDEGKPCGIRHPSEKSPPSTPQSAD</sequence>
<dbReference type="EMBL" id="CM044702">
    <property type="protein sequence ID" value="KAI5675187.1"/>
    <property type="molecule type" value="Genomic_DNA"/>
</dbReference>
<proteinExistence type="predicted"/>
<gene>
    <name evidence="1" type="ORF">M9H77_06137</name>
</gene>
<accession>A0ACC0BR87</accession>
<dbReference type="Proteomes" id="UP001060085">
    <property type="component" value="Linkage Group LG02"/>
</dbReference>